<dbReference type="STRING" id="1833.XU06_09775"/>
<evidence type="ECO:0000256" key="6">
    <source>
        <dbReference type="ARBA" id="ARBA00022989"/>
    </source>
</evidence>
<dbReference type="PANTHER" id="PTHR31686:SF1">
    <property type="entry name" value="SULFITE EFFLUX PUMP SSU1"/>
    <property type="match status" value="1"/>
</dbReference>
<dbReference type="InterPro" id="IPR038665">
    <property type="entry name" value="Voltage-dep_anion_channel_sf"/>
</dbReference>
<dbReference type="Gene3D" id="1.50.10.150">
    <property type="entry name" value="Voltage-dependent anion channel"/>
    <property type="match status" value="1"/>
</dbReference>
<dbReference type="PANTHER" id="PTHR31686">
    <property type="match status" value="1"/>
</dbReference>
<dbReference type="Pfam" id="PF03595">
    <property type="entry name" value="SLAC1"/>
    <property type="match status" value="1"/>
</dbReference>
<reference evidence="8 9" key="1">
    <citation type="submission" date="2020-03" db="EMBL/GenBank/DDBJ databases">
        <title>Screen low temperature-resistant strains for efficient degradation of petroleum hydrocarbons under the low temperature.</title>
        <authorList>
            <person name="Wang Y."/>
            <person name="Chen J."/>
        </authorList>
    </citation>
    <scope>NUCLEOTIDE SEQUENCE [LARGE SCALE GENOMIC DNA]</scope>
    <source>
        <strain evidence="8 9">KB1</strain>
    </source>
</reference>
<keyword evidence="4" id="KW-1003">Cell membrane</keyword>
<name>A0A1Q4K5E7_RHOER</name>
<dbReference type="InterPro" id="IPR004695">
    <property type="entry name" value="SLAC1/Mae1/Ssu1/TehA"/>
</dbReference>
<keyword evidence="7" id="KW-0472">Membrane</keyword>
<dbReference type="GO" id="GO:0005886">
    <property type="term" value="C:plasma membrane"/>
    <property type="evidence" value="ECO:0007669"/>
    <property type="project" value="UniProtKB-SubCell"/>
</dbReference>
<dbReference type="EMBL" id="CP050124">
    <property type="protein sequence ID" value="QIP39399.1"/>
    <property type="molecule type" value="Genomic_DNA"/>
</dbReference>
<keyword evidence="6" id="KW-1133">Transmembrane helix</keyword>
<dbReference type="AlphaFoldDB" id="A0A1Q4K5E7"/>
<accession>A0A1Q4K5E7</accession>
<evidence type="ECO:0000256" key="7">
    <source>
        <dbReference type="ARBA" id="ARBA00023136"/>
    </source>
</evidence>
<evidence type="ECO:0000256" key="4">
    <source>
        <dbReference type="ARBA" id="ARBA00022475"/>
    </source>
</evidence>
<dbReference type="InterPro" id="IPR051629">
    <property type="entry name" value="Sulfite_efflux_TDT"/>
</dbReference>
<comment type="similarity">
    <text evidence="2">Belongs to the tellurite-resistance/dicarboxylate transporter (TDT) family.</text>
</comment>
<comment type="subcellular location">
    <subcellularLocation>
        <location evidence="1">Cell membrane</location>
        <topology evidence="1">Multi-pass membrane protein</topology>
    </subcellularLocation>
</comment>
<dbReference type="Proteomes" id="UP000502345">
    <property type="component" value="Chromosome"/>
</dbReference>
<evidence type="ECO:0000313" key="8">
    <source>
        <dbReference type="EMBL" id="QIP39399.1"/>
    </source>
</evidence>
<proteinExistence type="inferred from homology"/>
<protein>
    <submittedName>
        <fullName evidence="8">C4-dicarboxylate transporter/malic acid transport protein</fullName>
    </submittedName>
</protein>
<dbReference type="GO" id="GO:0055085">
    <property type="term" value="P:transmembrane transport"/>
    <property type="evidence" value="ECO:0007669"/>
    <property type="project" value="InterPro"/>
</dbReference>
<keyword evidence="3" id="KW-0813">Transport</keyword>
<keyword evidence="5" id="KW-0812">Transmembrane</keyword>
<dbReference type="CDD" id="cd09320">
    <property type="entry name" value="TDT_like_2"/>
    <property type="match status" value="1"/>
</dbReference>
<dbReference type="OrthoDB" id="958273at2"/>
<evidence type="ECO:0000256" key="3">
    <source>
        <dbReference type="ARBA" id="ARBA00022448"/>
    </source>
</evidence>
<evidence type="ECO:0000313" key="9">
    <source>
        <dbReference type="Proteomes" id="UP000502345"/>
    </source>
</evidence>
<evidence type="ECO:0000256" key="5">
    <source>
        <dbReference type="ARBA" id="ARBA00022692"/>
    </source>
</evidence>
<gene>
    <name evidence="8" type="ORF">G9444_2155</name>
</gene>
<sequence length="381" mass="39944">MGIQEQPVYRYGPDETTVKYMTTTTSSTFAHITPNWFAAAMGTGIVSVAAASLEPEIEGLKLVSEIFWVLAVLVLCALIGAFATHWSQHRCQALAYLHSPAMFPFYGAVAMALLTVGSATGITGPDFLGHDVAITVSLTLWTLGTALGLVTYVVMMIRLVRDAGMATAMPFWLMPVVPPMVSATTGAAVSTHMPEGAPRIAVLVFCYILFALALTAAIGILVAVARQFARNRSAGVDVIPFNAIPSLWIPLGVIGQSIAASNLLAAASRHALSPEHADTLHEFGIAYGTVVGIIGVIAFVTVTVVTIHALRRGLDFSLGWWSFTFPIGACAVGANAFGVATGSTLILGIALALLTVLIPIWATVAVRTVRSIRSGVLPAAA</sequence>
<organism evidence="8 9">
    <name type="scientific">Rhodococcus erythropolis</name>
    <name type="common">Arthrobacter picolinophilus</name>
    <dbReference type="NCBI Taxonomy" id="1833"/>
    <lineage>
        <taxon>Bacteria</taxon>
        <taxon>Bacillati</taxon>
        <taxon>Actinomycetota</taxon>
        <taxon>Actinomycetes</taxon>
        <taxon>Mycobacteriales</taxon>
        <taxon>Nocardiaceae</taxon>
        <taxon>Rhodococcus</taxon>
        <taxon>Rhodococcus erythropolis group</taxon>
    </lineage>
</organism>
<evidence type="ECO:0000256" key="2">
    <source>
        <dbReference type="ARBA" id="ARBA00008566"/>
    </source>
</evidence>
<evidence type="ECO:0000256" key="1">
    <source>
        <dbReference type="ARBA" id="ARBA00004651"/>
    </source>
</evidence>